<accession>A0A0F7K3Q5</accession>
<organism evidence="2 3">
    <name type="scientific">Sedimenticola thiotaurini</name>
    <dbReference type="NCBI Taxonomy" id="1543721"/>
    <lineage>
        <taxon>Bacteria</taxon>
        <taxon>Pseudomonadati</taxon>
        <taxon>Pseudomonadota</taxon>
        <taxon>Gammaproteobacteria</taxon>
        <taxon>Chromatiales</taxon>
        <taxon>Sedimenticolaceae</taxon>
        <taxon>Sedimenticola</taxon>
    </lineage>
</organism>
<dbReference type="EMBL" id="CP011412">
    <property type="protein sequence ID" value="AKH22144.1"/>
    <property type="molecule type" value="Genomic_DNA"/>
</dbReference>
<evidence type="ECO:0000313" key="2">
    <source>
        <dbReference type="EMBL" id="AKH22144.1"/>
    </source>
</evidence>
<name>A0A0F7K3Q5_9GAMM</name>
<keyword evidence="3" id="KW-1185">Reference proteome</keyword>
<dbReference type="AlphaFoldDB" id="A0A0F7K3Q5"/>
<feature type="region of interest" description="Disordered" evidence="1">
    <location>
        <begin position="1"/>
        <end position="20"/>
    </location>
</feature>
<protein>
    <submittedName>
        <fullName evidence="2">Uncharacterized protein</fullName>
    </submittedName>
</protein>
<dbReference type="Proteomes" id="UP000034410">
    <property type="component" value="Chromosome"/>
</dbReference>
<proteinExistence type="predicted"/>
<evidence type="ECO:0000313" key="3">
    <source>
        <dbReference type="Proteomes" id="UP000034410"/>
    </source>
</evidence>
<evidence type="ECO:0000256" key="1">
    <source>
        <dbReference type="SAM" id="MobiDB-lite"/>
    </source>
</evidence>
<gene>
    <name evidence="2" type="ORF">AAY24_08505</name>
</gene>
<reference evidence="2 3" key="1">
    <citation type="journal article" date="2015" name="Genome Announc.">
        <title>Complete Genome Sequence of Sedimenticola thiotaurini Strain SIP-G1, a Polyphosphate- and Polyhydroxyalkanoate-Accumulating Sulfur-Oxidizing Gammaproteobacterium Isolated from Salt Marsh Sediments.</title>
        <authorList>
            <person name="Flood B.E."/>
            <person name="Jones D.S."/>
            <person name="Bailey J.V."/>
        </authorList>
    </citation>
    <scope>NUCLEOTIDE SEQUENCE [LARGE SCALE GENOMIC DNA]</scope>
    <source>
        <strain evidence="2 3">SIP-G1</strain>
    </source>
</reference>
<dbReference type="KEGG" id="seds:AAY24_08505"/>
<sequence length="153" mass="16283">MGTSGYYPTQSSGQNTSLTQDQLQLIADTLSNYDPDNLTEADAQEIVNTFSEAGIAEGRGLAETMASYGFDARAVGELAGVTSDRPDGPPPPRGGEGVATLNISEDMLQQLNQLLTEYYDGDLTDAEKATTLDAIKDIFQQTMPEGGLVDIRA</sequence>